<dbReference type="InterPro" id="IPR013429">
    <property type="entry name" value="Regulatory_FmdB_Zinc_ribbon"/>
</dbReference>
<dbReference type="Gene3D" id="2.20.28.30">
    <property type="entry name" value="RNA polymerase ii, chain L"/>
    <property type="match status" value="1"/>
</dbReference>
<evidence type="ECO:0000313" key="6">
    <source>
        <dbReference type="Proteomes" id="UP000216195"/>
    </source>
</evidence>
<dbReference type="EMBL" id="LR134521">
    <property type="protein sequence ID" value="VEJ29968.1"/>
    <property type="molecule type" value="Genomic_DNA"/>
</dbReference>
<evidence type="ECO:0000259" key="1">
    <source>
        <dbReference type="SMART" id="SM00834"/>
    </source>
</evidence>
<dbReference type="OMA" id="PMYRYVC"/>
<dbReference type="NCBIfam" id="TIGR02605">
    <property type="entry name" value="CxxC_CxxC_SSSS"/>
    <property type="match status" value="1"/>
</dbReference>
<dbReference type="PANTHER" id="PTHR34404:SF2">
    <property type="entry name" value="CONSERVED SERINE RICH PROTEIN"/>
    <property type="match status" value="1"/>
</dbReference>
<accession>A0A2A8D8H8</accession>
<reference evidence="3 6" key="1">
    <citation type="submission" date="2017-04" db="EMBL/GenBank/DDBJ databases">
        <title>Kefir bacterial isolates.</title>
        <authorList>
            <person name="Kim Y."/>
            <person name="Blasche S."/>
            <person name="Patil K.R."/>
        </authorList>
    </citation>
    <scope>NUCLEOTIDE SEQUENCE [LARGE SCALE GENOMIC DNA]</scope>
    <source>
        <strain evidence="3 6">OG2-1</strain>
    </source>
</reference>
<feature type="domain" description="Putative regulatory protein FmdB zinc ribbon" evidence="1">
    <location>
        <begin position="1"/>
        <end position="42"/>
    </location>
</feature>
<reference evidence="5 8" key="3">
    <citation type="submission" date="2018-12" db="EMBL/GenBank/DDBJ databases">
        <authorList>
            <consortium name="Pathogen Informatics"/>
        </authorList>
    </citation>
    <scope>NUCLEOTIDE SEQUENCE [LARGE SCALE GENOMIC DNA]</scope>
    <source>
        <strain evidence="5 8">NCTC10918</strain>
    </source>
</reference>
<dbReference type="EMBL" id="JABZXJ010000027">
    <property type="protein sequence ID" value="MBF1649898.1"/>
    <property type="molecule type" value="Genomic_DNA"/>
</dbReference>
<dbReference type="Proteomes" id="UP000216195">
    <property type="component" value="Unassembled WGS sequence"/>
</dbReference>
<evidence type="ECO:0000313" key="7">
    <source>
        <dbReference type="Proteomes" id="UP000219947"/>
    </source>
</evidence>
<dbReference type="Proteomes" id="UP000769484">
    <property type="component" value="Unassembled WGS sequence"/>
</dbReference>
<sequence>MPVYVYQCKNCGHAFEKRQSFSEDALRTCPQCGEDTLRKRFNTVGVVFKGSGFYSTDKGSSSSSSQAE</sequence>
<reference evidence="4" key="2">
    <citation type="submission" date="2017-10" db="EMBL/GenBank/DDBJ databases">
        <title>Kefir isolates.</title>
        <authorList>
            <person name="Kim Y."/>
            <person name="Blasche S."/>
        </authorList>
    </citation>
    <scope>NUCLEOTIDE SEQUENCE [LARGE SCALE GENOMIC DNA]</scope>
    <source>
        <strain evidence="4">OG2-2</strain>
    </source>
</reference>
<dbReference type="EMBL" id="NCWU01000004">
    <property type="protein sequence ID" value="PAK86003.1"/>
    <property type="molecule type" value="Genomic_DNA"/>
</dbReference>
<dbReference type="RefSeq" id="WP_004005195.1">
    <property type="nucleotide sequence ID" value="NZ_CAJPNU010000009.1"/>
</dbReference>
<evidence type="ECO:0000313" key="2">
    <source>
        <dbReference type="EMBL" id="MBF1649898.1"/>
    </source>
</evidence>
<dbReference type="GeneID" id="29743060"/>
<dbReference type="AlphaFoldDB" id="A0A2A8D8H8"/>
<reference evidence="2" key="4">
    <citation type="submission" date="2020-04" db="EMBL/GenBank/DDBJ databases">
        <title>Deep metagenomics examines the oral microbiome during advanced dental caries in children, revealing novel taxa and co-occurrences with host molecules.</title>
        <authorList>
            <person name="Baker J.L."/>
            <person name="Morton J.T."/>
            <person name="Dinis M."/>
            <person name="Alvarez R."/>
            <person name="Tran N.C."/>
            <person name="Knight R."/>
            <person name="Edlund A."/>
        </authorList>
    </citation>
    <scope>NUCLEOTIDE SEQUENCE</scope>
    <source>
        <strain evidence="2">JCVI_47_bin.4</strain>
    </source>
</reference>
<dbReference type="STRING" id="762948.HMPREF0733_10212"/>
<evidence type="ECO:0000313" key="3">
    <source>
        <dbReference type="EMBL" id="PAK86003.1"/>
    </source>
</evidence>
<dbReference type="PANTHER" id="PTHR34404">
    <property type="entry name" value="REGULATORY PROTEIN, FMDB FAMILY"/>
    <property type="match status" value="1"/>
</dbReference>
<protein>
    <submittedName>
        <fullName evidence="4">FmdB family transcriptional regulator</fullName>
    </submittedName>
    <submittedName>
        <fullName evidence="5">Putative regulatory protein, FmdB family</fullName>
    </submittedName>
    <submittedName>
        <fullName evidence="2">Zinc ribbon domain-containing protein</fullName>
    </submittedName>
</protein>
<dbReference type="Pfam" id="PF09723">
    <property type="entry name" value="Zn_ribbon_8"/>
    <property type="match status" value="1"/>
</dbReference>
<evidence type="ECO:0000313" key="8">
    <source>
        <dbReference type="Proteomes" id="UP000270988"/>
    </source>
</evidence>
<gene>
    <name evidence="3" type="ORF">B8W87_05470</name>
    <name evidence="4" type="ORF">CRM92_03990</name>
    <name evidence="2" type="ORF">HXO56_07390</name>
    <name evidence="5" type="ORF">NCTC10918_01240</name>
</gene>
<dbReference type="Proteomes" id="UP000270988">
    <property type="component" value="Chromosome"/>
</dbReference>
<keyword evidence="7" id="KW-1185">Reference proteome</keyword>
<evidence type="ECO:0000313" key="5">
    <source>
        <dbReference type="EMBL" id="VEJ29968.1"/>
    </source>
</evidence>
<dbReference type="EMBL" id="PDEV01000001">
    <property type="protein sequence ID" value="PEN17184.1"/>
    <property type="molecule type" value="Genomic_DNA"/>
</dbReference>
<name>A0A2A8D8H8_9MICC</name>
<evidence type="ECO:0000313" key="4">
    <source>
        <dbReference type="EMBL" id="PEN17184.1"/>
    </source>
</evidence>
<dbReference type="Proteomes" id="UP000219947">
    <property type="component" value="Unassembled WGS sequence"/>
</dbReference>
<accession>A0A5F0MAS0</accession>
<organism evidence="4 7">
    <name type="scientific">Rothia dentocariosa</name>
    <dbReference type="NCBI Taxonomy" id="2047"/>
    <lineage>
        <taxon>Bacteria</taxon>
        <taxon>Bacillati</taxon>
        <taxon>Actinomycetota</taxon>
        <taxon>Actinomycetes</taxon>
        <taxon>Micrococcales</taxon>
        <taxon>Micrococcaceae</taxon>
        <taxon>Rothia</taxon>
    </lineage>
</organism>
<dbReference type="SMART" id="SM00834">
    <property type="entry name" value="CxxC_CXXC_SSSS"/>
    <property type="match status" value="1"/>
</dbReference>
<proteinExistence type="predicted"/>